<feature type="non-terminal residue" evidence="1">
    <location>
        <position position="1"/>
    </location>
</feature>
<name>A0AA42X186_SPHYA</name>
<dbReference type="EMBL" id="JAOCKX010000094">
    <property type="protein sequence ID" value="MDH2135205.1"/>
    <property type="molecule type" value="Genomic_DNA"/>
</dbReference>
<sequence>ELAIRLMHPLHCLQSRVANIFDLGRNDGTSRRQLAAAPIVLREYIAQSLADGEKREAIDILQALFEYLRSDINGRKAHRILNYDPINILRHFRSDERLDARWREKSLAGMIAQLEGKRRFLDRVLTALGRPDSELPKVD</sequence>
<evidence type="ECO:0000313" key="2">
    <source>
        <dbReference type="Proteomes" id="UP001162318"/>
    </source>
</evidence>
<reference evidence="1" key="1">
    <citation type="submission" date="2022-09" db="EMBL/GenBank/DDBJ databases">
        <title>Intensive care unit water sources are persistently colonized with multi-drug resistant bacteria and are the site of extensive horizontal gene transfer of antibiotic resistance genes.</title>
        <authorList>
            <person name="Diorio-Toth L."/>
        </authorList>
    </citation>
    <scope>NUCLEOTIDE SEQUENCE</scope>
    <source>
        <strain evidence="1">GD03659</strain>
    </source>
</reference>
<organism evidence="1 2">
    <name type="scientific">Sphingobium yanoikuyae</name>
    <name type="common">Sphingomonas yanoikuyae</name>
    <dbReference type="NCBI Taxonomy" id="13690"/>
    <lineage>
        <taxon>Bacteria</taxon>
        <taxon>Pseudomonadati</taxon>
        <taxon>Pseudomonadota</taxon>
        <taxon>Alphaproteobacteria</taxon>
        <taxon>Sphingomonadales</taxon>
        <taxon>Sphingomonadaceae</taxon>
        <taxon>Sphingobium</taxon>
    </lineage>
</organism>
<dbReference type="Proteomes" id="UP001162318">
    <property type="component" value="Unassembled WGS sequence"/>
</dbReference>
<evidence type="ECO:0000313" key="1">
    <source>
        <dbReference type="EMBL" id="MDH2135205.1"/>
    </source>
</evidence>
<accession>A0AA42X186</accession>
<dbReference type="RefSeq" id="WP_279776409.1">
    <property type="nucleotide sequence ID" value="NZ_JAOCKX010000094.1"/>
</dbReference>
<protein>
    <submittedName>
        <fullName evidence="1">Uncharacterized protein</fullName>
    </submittedName>
</protein>
<comment type="caution">
    <text evidence="1">The sequence shown here is derived from an EMBL/GenBank/DDBJ whole genome shotgun (WGS) entry which is preliminary data.</text>
</comment>
<dbReference type="AlphaFoldDB" id="A0AA42X186"/>
<proteinExistence type="predicted"/>
<gene>
    <name evidence="1" type="ORF">N5J77_29185</name>
</gene>